<dbReference type="Pfam" id="PF00001">
    <property type="entry name" value="7tm_1"/>
    <property type="match status" value="1"/>
</dbReference>
<feature type="domain" description="G-protein coupled receptors family 1 profile" evidence="14">
    <location>
        <begin position="67"/>
        <end position="336"/>
    </location>
</feature>
<evidence type="ECO:0000256" key="8">
    <source>
        <dbReference type="ARBA" id="ARBA00023170"/>
    </source>
</evidence>
<evidence type="ECO:0000256" key="11">
    <source>
        <dbReference type="RuleBase" id="RU000688"/>
    </source>
</evidence>
<keyword evidence="10 11" id="KW-0807">Transducer</keyword>
<organism evidence="15 16">
    <name type="scientific">Branchiostoma belcheri</name>
    <name type="common">Amphioxus</name>
    <dbReference type="NCBI Taxonomy" id="7741"/>
    <lineage>
        <taxon>Eukaryota</taxon>
        <taxon>Metazoa</taxon>
        <taxon>Chordata</taxon>
        <taxon>Cephalochordata</taxon>
        <taxon>Leptocardii</taxon>
        <taxon>Amphioxiformes</taxon>
        <taxon>Branchiostomatidae</taxon>
        <taxon>Branchiostoma</taxon>
    </lineage>
</organism>
<evidence type="ECO:0000256" key="4">
    <source>
        <dbReference type="ARBA" id="ARBA00022989"/>
    </source>
</evidence>
<dbReference type="PROSITE" id="PS50262">
    <property type="entry name" value="G_PROTEIN_RECEP_F1_2"/>
    <property type="match status" value="1"/>
</dbReference>
<feature type="transmembrane region" description="Helical" evidence="13">
    <location>
        <begin position="126"/>
        <end position="146"/>
    </location>
</feature>
<evidence type="ECO:0000256" key="6">
    <source>
        <dbReference type="ARBA" id="ARBA00023136"/>
    </source>
</evidence>
<dbReference type="KEGG" id="bbel:109471234"/>
<evidence type="ECO:0000256" key="3">
    <source>
        <dbReference type="ARBA" id="ARBA00022692"/>
    </source>
</evidence>
<dbReference type="PRINTS" id="PR00237">
    <property type="entry name" value="GPCRRHODOPSN"/>
</dbReference>
<dbReference type="AlphaFoldDB" id="A0A6P4Z4S7"/>
<keyword evidence="5 11" id="KW-0297">G-protein coupled receptor</keyword>
<keyword evidence="15" id="KW-1185">Reference proteome</keyword>
<comment type="similarity">
    <text evidence="11">Belongs to the G-protein coupled receptor 1 family.</text>
</comment>
<reference evidence="16" key="1">
    <citation type="submission" date="2025-08" db="UniProtKB">
        <authorList>
            <consortium name="RefSeq"/>
        </authorList>
    </citation>
    <scope>IDENTIFICATION</scope>
    <source>
        <tissue evidence="16">Gonad</tissue>
    </source>
</reference>
<evidence type="ECO:0000256" key="2">
    <source>
        <dbReference type="ARBA" id="ARBA00022475"/>
    </source>
</evidence>
<evidence type="ECO:0000256" key="9">
    <source>
        <dbReference type="ARBA" id="ARBA00023180"/>
    </source>
</evidence>
<feature type="transmembrane region" description="Helical" evidence="13">
    <location>
        <begin position="319"/>
        <end position="339"/>
    </location>
</feature>
<evidence type="ECO:0000256" key="10">
    <source>
        <dbReference type="ARBA" id="ARBA00023224"/>
    </source>
</evidence>
<evidence type="ECO:0000256" key="5">
    <source>
        <dbReference type="ARBA" id="ARBA00023040"/>
    </source>
</evidence>
<dbReference type="RefSeq" id="XP_019626072.1">
    <property type="nucleotide sequence ID" value="XM_019770513.1"/>
</dbReference>
<keyword evidence="4 13" id="KW-1133">Transmembrane helix</keyword>
<keyword evidence="3 11" id="KW-0812">Transmembrane</keyword>
<sequence>MELPTVSSTPWTFLPGTAQPVFFGDLNATISSGNAQNATEQVWWQPGPEAFLVPLFFAIIMVVGLVGNYLVIYIILKNKEMHTVTNYFILNLAVTDLSFLVFVVPFTASTYPLTSWVFGQFMCKFVIYYSQITVTATCITLTAMSVDRYFAIVHPIKSKQWRTPRMAKVVSAGVWLGSIVGSLPMAIFSRLEPYDFYGPGEVYCSMFYPNSTWEAGYMTYTFVAAYILPVVIITACYSQMLRRLWTRIAPDGGLTETDRIMPRRSNQNAMQQKRRTTRIVLVVVVCFTVCWGPIMILNLVKSYHGNAFPLDFSMSCVKIWAHCMSFANSSVNPFVYAFMGGNFRKAFRKSFPRCFRRARVAPQGEEPYSNSDHVSLLSRRQGASQRRDIPLQPINEAGHTSQGTTSPAMGTTSPALGTISPAM</sequence>
<evidence type="ECO:0000256" key="12">
    <source>
        <dbReference type="SAM" id="MobiDB-lite"/>
    </source>
</evidence>
<dbReference type="PANTHER" id="PTHR45695:SF23">
    <property type="entry name" value="GALANIN-LIKE G-PROTEIN COUPLED RECEPTOR NPR-9"/>
    <property type="match status" value="1"/>
</dbReference>
<feature type="transmembrane region" description="Helical" evidence="13">
    <location>
        <begin position="217"/>
        <end position="237"/>
    </location>
</feature>
<dbReference type="GeneID" id="109471234"/>
<keyword evidence="7" id="KW-1015">Disulfide bond</keyword>
<evidence type="ECO:0000313" key="15">
    <source>
        <dbReference type="Proteomes" id="UP000515135"/>
    </source>
</evidence>
<dbReference type="PRINTS" id="PR00663">
    <property type="entry name" value="GALANINR"/>
</dbReference>
<name>A0A6P4Z4S7_BRABE</name>
<dbReference type="PANTHER" id="PTHR45695">
    <property type="entry name" value="LEUCOKININ RECEPTOR-RELATED"/>
    <property type="match status" value="1"/>
</dbReference>
<evidence type="ECO:0000259" key="14">
    <source>
        <dbReference type="PROSITE" id="PS50262"/>
    </source>
</evidence>
<dbReference type="OrthoDB" id="2132067at2759"/>
<evidence type="ECO:0000256" key="7">
    <source>
        <dbReference type="ARBA" id="ARBA00023157"/>
    </source>
</evidence>
<keyword evidence="9" id="KW-0325">Glycoprotein</keyword>
<feature type="region of interest" description="Disordered" evidence="12">
    <location>
        <begin position="364"/>
        <end position="423"/>
    </location>
</feature>
<feature type="transmembrane region" description="Helical" evidence="13">
    <location>
        <begin position="279"/>
        <end position="299"/>
    </location>
</feature>
<dbReference type="GO" id="GO:0005886">
    <property type="term" value="C:plasma membrane"/>
    <property type="evidence" value="ECO:0007669"/>
    <property type="project" value="UniProtKB-SubCell"/>
</dbReference>
<dbReference type="PROSITE" id="PS00237">
    <property type="entry name" value="G_PROTEIN_RECEP_F1_1"/>
    <property type="match status" value="1"/>
</dbReference>
<dbReference type="SUPFAM" id="SSF81321">
    <property type="entry name" value="Family A G protein-coupled receptor-like"/>
    <property type="match status" value="1"/>
</dbReference>
<evidence type="ECO:0000313" key="16">
    <source>
        <dbReference type="RefSeq" id="XP_019626072.1"/>
    </source>
</evidence>
<protein>
    <submittedName>
        <fullName evidence="16">G-protein coupled receptor 54-like</fullName>
    </submittedName>
</protein>
<feature type="transmembrane region" description="Helical" evidence="13">
    <location>
        <begin position="88"/>
        <end position="106"/>
    </location>
</feature>
<accession>A0A6P4Z4S7</accession>
<proteinExistence type="inferred from homology"/>
<keyword evidence="2" id="KW-1003">Cell membrane</keyword>
<dbReference type="SMART" id="SM01381">
    <property type="entry name" value="7TM_GPCR_Srsx"/>
    <property type="match status" value="1"/>
</dbReference>
<dbReference type="Gene3D" id="1.20.1070.10">
    <property type="entry name" value="Rhodopsin 7-helix transmembrane proteins"/>
    <property type="match status" value="1"/>
</dbReference>
<dbReference type="GO" id="GO:0004930">
    <property type="term" value="F:G protein-coupled receptor activity"/>
    <property type="evidence" value="ECO:0007669"/>
    <property type="project" value="UniProtKB-KW"/>
</dbReference>
<feature type="compositionally biased region" description="Polar residues" evidence="12">
    <location>
        <begin position="398"/>
        <end position="415"/>
    </location>
</feature>
<dbReference type="InterPro" id="IPR017452">
    <property type="entry name" value="GPCR_Rhodpsn_7TM"/>
</dbReference>
<keyword evidence="6 13" id="KW-0472">Membrane</keyword>
<gene>
    <name evidence="16" type="primary">LOC109471234</name>
</gene>
<dbReference type="InterPro" id="IPR000276">
    <property type="entry name" value="GPCR_Rhodpsn"/>
</dbReference>
<keyword evidence="8 11" id="KW-0675">Receptor</keyword>
<dbReference type="InterPro" id="IPR000405">
    <property type="entry name" value="Galanin_rcpt"/>
</dbReference>
<evidence type="ECO:0000256" key="1">
    <source>
        <dbReference type="ARBA" id="ARBA00004651"/>
    </source>
</evidence>
<feature type="transmembrane region" description="Helical" evidence="13">
    <location>
        <begin position="167"/>
        <end position="188"/>
    </location>
</feature>
<evidence type="ECO:0000256" key="13">
    <source>
        <dbReference type="SAM" id="Phobius"/>
    </source>
</evidence>
<comment type="subcellular location">
    <subcellularLocation>
        <location evidence="1">Cell membrane</location>
        <topology evidence="1">Multi-pass membrane protein</topology>
    </subcellularLocation>
</comment>
<feature type="transmembrane region" description="Helical" evidence="13">
    <location>
        <begin position="51"/>
        <end position="76"/>
    </location>
</feature>
<dbReference type="Proteomes" id="UP000515135">
    <property type="component" value="Unplaced"/>
</dbReference>